<evidence type="ECO:0000256" key="1">
    <source>
        <dbReference type="ARBA" id="ARBA00023125"/>
    </source>
</evidence>
<dbReference type="RefSeq" id="WP_187083285.1">
    <property type="nucleotide sequence ID" value="NZ_JACORU010000008.1"/>
</dbReference>
<evidence type="ECO:0000259" key="3">
    <source>
        <dbReference type="PROSITE" id="PS50977"/>
    </source>
</evidence>
<dbReference type="Proteomes" id="UP000596827">
    <property type="component" value="Unassembled WGS sequence"/>
</dbReference>
<dbReference type="EMBL" id="JACORU010000008">
    <property type="protein sequence ID" value="MBC5766788.1"/>
    <property type="molecule type" value="Genomic_DNA"/>
</dbReference>
<dbReference type="InterPro" id="IPR013718">
    <property type="entry name" value="COQ9_C"/>
</dbReference>
<dbReference type="Gene3D" id="1.10.357.10">
    <property type="entry name" value="Tetracycline Repressor, domain 2"/>
    <property type="match status" value="1"/>
</dbReference>
<evidence type="ECO:0000313" key="4">
    <source>
        <dbReference type="EMBL" id="MBC5766788.1"/>
    </source>
</evidence>
<organism evidence="4 5">
    <name type="scientific">Ramlibacter albus</name>
    <dbReference type="NCBI Taxonomy" id="2079448"/>
    <lineage>
        <taxon>Bacteria</taxon>
        <taxon>Pseudomonadati</taxon>
        <taxon>Pseudomonadota</taxon>
        <taxon>Betaproteobacteria</taxon>
        <taxon>Burkholderiales</taxon>
        <taxon>Comamonadaceae</taxon>
        <taxon>Ramlibacter</taxon>
    </lineage>
</organism>
<keyword evidence="1 2" id="KW-0238">DNA-binding</keyword>
<proteinExistence type="predicted"/>
<dbReference type="PROSITE" id="PS50977">
    <property type="entry name" value="HTH_TETR_2"/>
    <property type="match status" value="1"/>
</dbReference>
<dbReference type="SUPFAM" id="SSF46689">
    <property type="entry name" value="Homeodomain-like"/>
    <property type="match status" value="1"/>
</dbReference>
<gene>
    <name evidence="4" type="ORF">H8R02_20150</name>
</gene>
<keyword evidence="5" id="KW-1185">Reference proteome</keyword>
<dbReference type="GO" id="GO:0003677">
    <property type="term" value="F:DNA binding"/>
    <property type="evidence" value="ECO:0007669"/>
    <property type="project" value="UniProtKB-UniRule"/>
</dbReference>
<accession>A0A923MAD8</accession>
<protein>
    <recommendedName>
        <fullName evidence="3">HTH tetR-type domain-containing protein</fullName>
    </recommendedName>
</protein>
<feature type="DNA-binding region" description="H-T-H motif" evidence="2">
    <location>
        <begin position="24"/>
        <end position="43"/>
    </location>
</feature>
<dbReference type="SUPFAM" id="SSF48498">
    <property type="entry name" value="Tetracyclin repressor-like, C-terminal domain"/>
    <property type="match status" value="1"/>
</dbReference>
<dbReference type="InterPro" id="IPR009057">
    <property type="entry name" value="Homeodomain-like_sf"/>
</dbReference>
<dbReference type="InterPro" id="IPR001647">
    <property type="entry name" value="HTH_TetR"/>
</dbReference>
<evidence type="ECO:0000256" key="2">
    <source>
        <dbReference type="PROSITE-ProRule" id="PRU00335"/>
    </source>
</evidence>
<dbReference type="InterPro" id="IPR036271">
    <property type="entry name" value="Tet_transcr_reg_TetR-rel_C_sf"/>
</dbReference>
<evidence type="ECO:0000313" key="5">
    <source>
        <dbReference type="Proteomes" id="UP000596827"/>
    </source>
</evidence>
<dbReference type="AlphaFoldDB" id="A0A923MAD8"/>
<comment type="caution">
    <text evidence="4">The sequence shown here is derived from an EMBL/GenBank/DDBJ whole genome shotgun (WGS) entry which is preliminary data.</text>
</comment>
<dbReference type="Pfam" id="PF08511">
    <property type="entry name" value="COQ9"/>
    <property type="match status" value="1"/>
</dbReference>
<name>A0A923MAD8_9BURK</name>
<sequence>MDKPHIVDAALRLAAEAGSWNAVHLHDVARAAGMPLAELTTLFPTKDDISGGLFDRADAAMLLASQRADWEHLAPNDRIQKLVMAWLDALAPHRKLVPGMLAYKLHPEHVHLASRGAERVSRTVQTLREAARLKSTGWRREAEEAALTTIYLAAFTFWTTDSSPGSERTRKLLAGMLQRAGAAARMLGFP</sequence>
<reference evidence="4" key="1">
    <citation type="submission" date="2020-08" db="EMBL/GenBank/DDBJ databases">
        <title>Ramlibacter sp. GTP1 16S ribosomal RNA gene genome sequencing and assembly.</title>
        <authorList>
            <person name="Kang M."/>
        </authorList>
    </citation>
    <scope>NUCLEOTIDE SEQUENCE</scope>
    <source>
        <strain evidence="4">GTP1</strain>
    </source>
</reference>
<feature type="domain" description="HTH tetR-type" evidence="3">
    <location>
        <begin position="1"/>
        <end position="61"/>
    </location>
</feature>